<dbReference type="EMBL" id="MVHJ01000027">
    <property type="protein sequence ID" value="ORA02548.1"/>
    <property type="molecule type" value="Genomic_DNA"/>
</dbReference>
<keyword evidence="8" id="KW-1185">Reference proteome</keyword>
<keyword evidence="1" id="KW-1003">Cell membrane</keyword>
<evidence type="ECO:0000256" key="2">
    <source>
        <dbReference type="ARBA" id="ARBA00022729"/>
    </source>
</evidence>
<sequence>MKRGFVVAVGGAALVIAGLSGCSSDNKSSSATSETSAAATSAEETTSAAASESPTAATGSGTTKVTIDGQDQAVEGSVVCAAMGGNMNIAIGDAATGIAAVVSEDGKTVTSVGLGNVNGVTLGFTAGAGGEASGSVDGKTYTINGTATGVDMANPMTPVNKPFEIVVTCP</sequence>
<dbReference type="AlphaFoldDB" id="A0A1W9YR47"/>
<keyword evidence="2" id="KW-0732">Signal</keyword>
<dbReference type="Proteomes" id="UP000192366">
    <property type="component" value="Unassembled WGS sequence"/>
</dbReference>
<evidence type="ECO:0000313" key="8">
    <source>
        <dbReference type="Proteomes" id="UP000192366"/>
    </source>
</evidence>
<evidence type="ECO:0000256" key="1">
    <source>
        <dbReference type="ARBA" id="ARBA00022475"/>
    </source>
</evidence>
<dbReference type="GO" id="GO:0016020">
    <property type="term" value="C:membrane"/>
    <property type="evidence" value="ECO:0007669"/>
    <property type="project" value="InterPro"/>
</dbReference>
<dbReference type="Pfam" id="PF05481">
    <property type="entry name" value="Myco_19_kDa"/>
    <property type="match status" value="1"/>
</dbReference>
<feature type="region of interest" description="Disordered" evidence="6">
    <location>
        <begin position="22"/>
        <end position="64"/>
    </location>
</feature>
<dbReference type="OrthoDB" id="4376250at2"/>
<evidence type="ECO:0000256" key="6">
    <source>
        <dbReference type="SAM" id="MobiDB-lite"/>
    </source>
</evidence>
<proteinExistence type="predicted"/>
<dbReference type="InterPro" id="IPR008691">
    <property type="entry name" value="LpqH"/>
</dbReference>
<keyword evidence="3" id="KW-0472">Membrane</keyword>
<accession>A0A1W9YR47</accession>
<gene>
    <name evidence="7" type="ORF">BST17_23000</name>
</gene>
<name>A0A1W9YR47_MYCBA</name>
<reference evidence="7 8" key="1">
    <citation type="submission" date="2017-02" db="EMBL/GenBank/DDBJ databases">
        <title>The new phylogeny of genus Mycobacterium.</title>
        <authorList>
            <person name="Tortoli E."/>
            <person name="Trovato A."/>
            <person name="Cirillo D.M."/>
        </authorList>
    </citation>
    <scope>NUCLEOTIDE SEQUENCE [LARGE SCALE GENOMIC DNA]</scope>
    <source>
        <strain evidence="7 8">DSM 45578</strain>
    </source>
</reference>
<evidence type="ECO:0000256" key="5">
    <source>
        <dbReference type="ARBA" id="ARBA00023288"/>
    </source>
</evidence>
<feature type="compositionally biased region" description="Low complexity" evidence="6">
    <location>
        <begin position="28"/>
        <end position="63"/>
    </location>
</feature>
<protein>
    <recommendedName>
        <fullName evidence="9">Lipoprotein LpqH</fullName>
    </recommendedName>
</protein>
<evidence type="ECO:0000256" key="4">
    <source>
        <dbReference type="ARBA" id="ARBA00023139"/>
    </source>
</evidence>
<evidence type="ECO:0008006" key="9">
    <source>
        <dbReference type="Google" id="ProtNLM"/>
    </source>
</evidence>
<comment type="caution">
    <text evidence="7">The sequence shown here is derived from an EMBL/GenBank/DDBJ whole genome shotgun (WGS) entry which is preliminary data.</text>
</comment>
<dbReference type="RefSeq" id="WP_083061212.1">
    <property type="nucleotide sequence ID" value="NZ_JACKVM010000001.1"/>
</dbReference>
<keyword evidence="4" id="KW-0564">Palmitate</keyword>
<organism evidence="7 8">
    <name type="scientific">Mycolicibacterium bacteremicum</name>
    <name type="common">Mycobacterium bacteremicum</name>
    <dbReference type="NCBI Taxonomy" id="564198"/>
    <lineage>
        <taxon>Bacteria</taxon>
        <taxon>Bacillati</taxon>
        <taxon>Actinomycetota</taxon>
        <taxon>Actinomycetes</taxon>
        <taxon>Mycobacteriales</taxon>
        <taxon>Mycobacteriaceae</taxon>
        <taxon>Mycolicibacterium</taxon>
    </lineage>
</organism>
<evidence type="ECO:0000256" key="3">
    <source>
        <dbReference type="ARBA" id="ARBA00023136"/>
    </source>
</evidence>
<keyword evidence="5" id="KW-0449">Lipoprotein</keyword>
<evidence type="ECO:0000313" key="7">
    <source>
        <dbReference type="EMBL" id="ORA02548.1"/>
    </source>
</evidence>
<dbReference type="PROSITE" id="PS51257">
    <property type="entry name" value="PROKAR_LIPOPROTEIN"/>
    <property type="match status" value="1"/>
</dbReference>